<sequence length="74" mass="8232">MRKIVIFWGVFFGLLLHLQATSMAQAPIMSEQLVYSLNVYNGKGYGGAFTPQTEDTIYLIANKNSAIFARTTLV</sequence>
<reference evidence="1" key="1">
    <citation type="journal article" date="2014" name="Front. Microbiol.">
        <title>High frequency of phylogenetically diverse reductive dehalogenase-homologous genes in deep subseafloor sedimentary metagenomes.</title>
        <authorList>
            <person name="Kawai M."/>
            <person name="Futagami T."/>
            <person name="Toyoda A."/>
            <person name="Takaki Y."/>
            <person name="Nishi S."/>
            <person name="Hori S."/>
            <person name="Arai W."/>
            <person name="Tsubouchi T."/>
            <person name="Morono Y."/>
            <person name="Uchiyama I."/>
            <person name="Ito T."/>
            <person name="Fujiyama A."/>
            <person name="Inagaki F."/>
            <person name="Takami H."/>
        </authorList>
    </citation>
    <scope>NUCLEOTIDE SEQUENCE</scope>
    <source>
        <strain evidence="1">Expedition CK06-06</strain>
    </source>
</reference>
<organism evidence="1">
    <name type="scientific">marine sediment metagenome</name>
    <dbReference type="NCBI Taxonomy" id="412755"/>
    <lineage>
        <taxon>unclassified sequences</taxon>
        <taxon>metagenomes</taxon>
        <taxon>ecological metagenomes</taxon>
    </lineage>
</organism>
<proteinExistence type="predicted"/>
<dbReference type="EMBL" id="BART01001797">
    <property type="protein sequence ID" value="GAG73299.1"/>
    <property type="molecule type" value="Genomic_DNA"/>
</dbReference>
<gene>
    <name evidence="1" type="ORF">S01H4_05994</name>
</gene>
<protein>
    <submittedName>
        <fullName evidence="1">Uncharacterized protein</fullName>
    </submittedName>
</protein>
<feature type="non-terminal residue" evidence="1">
    <location>
        <position position="74"/>
    </location>
</feature>
<dbReference type="AlphaFoldDB" id="X0ZV17"/>
<accession>X0ZV17</accession>
<name>X0ZV17_9ZZZZ</name>
<evidence type="ECO:0000313" key="1">
    <source>
        <dbReference type="EMBL" id="GAG73299.1"/>
    </source>
</evidence>
<comment type="caution">
    <text evidence="1">The sequence shown here is derived from an EMBL/GenBank/DDBJ whole genome shotgun (WGS) entry which is preliminary data.</text>
</comment>